<dbReference type="SUPFAM" id="SSF50969">
    <property type="entry name" value="YVTN repeat-like/Quinoprotein amine dehydrogenase"/>
    <property type="match status" value="1"/>
</dbReference>
<gene>
    <name evidence="1" type="ORF">AKO1_003846</name>
</gene>
<comment type="caution">
    <text evidence="1">The sequence shown here is derived from an EMBL/GenBank/DDBJ whole genome shotgun (WGS) entry which is preliminary data.</text>
</comment>
<protein>
    <submittedName>
        <fullName evidence="1">Uncharacterized protein</fullName>
    </submittedName>
</protein>
<sequence>MYFSYTEVSPTSSGRQSGQNFVAIYDIQNNFSEFPLTSIGSSFPLGFGTQSRDLRFAPDVTGVSNAVPIIAYTTTYSPSSGVSTNSYTLHKMSASNNVAPSASTPLEGIYSNFGSLGGGPQPGPTFYVTANNALFIGGSNATLSRFDMVNLRITKLAKTNLGSTNGAETFITRGDRTIFATSDSYVGSFKTSDGSLKKISDFNLGYEGAKALAIDSNGRYAYCTRQATFPFTNVVKIDLMANRINVVETKGVPSQYKPIASTINPDGSVLFLVAKYLDSSPKCSLAIYDYNRNVITKAIVVEKSFYDLRDAVFSADKKYVFVAFSDAVVRYFISPNVIDKTYVVAPGAVPNGLSVDDGNNVYVASNGGFNAGNRPSLTKLNVYLTKLGVVTGTTSNDNYFTSPYVSSYVTNQSFGYWGAVGVLYKINASDFSLVDSGENIRTGFNAVVVSNNVLYAAGDSSNTVNTSPSNVAVLNL</sequence>
<dbReference type="InterPro" id="IPR011044">
    <property type="entry name" value="Quino_amine_DH_bsu"/>
</dbReference>
<evidence type="ECO:0000313" key="1">
    <source>
        <dbReference type="EMBL" id="KAL0488768.1"/>
    </source>
</evidence>
<dbReference type="Proteomes" id="UP001431209">
    <property type="component" value="Unassembled WGS sequence"/>
</dbReference>
<dbReference type="InterPro" id="IPR015943">
    <property type="entry name" value="WD40/YVTN_repeat-like_dom_sf"/>
</dbReference>
<reference evidence="1 2" key="1">
    <citation type="submission" date="2024-03" db="EMBL/GenBank/DDBJ databases">
        <title>The Acrasis kona genome and developmental transcriptomes reveal deep origins of eukaryotic multicellular pathways.</title>
        <authorList>
            <person name="Sheikh S."/>
            <person name="Fu C.-J."/>
            <person name="Brown M.W."/>
            <person name="Baldauf S.L."/>
        </authorList>
    </citation>
    <scope>NUCLEOTIDE SEQUENCE [LARGE SCALE GENOMIC DNA]</scope>
    <source>
        <strain evidence="1 2">ATCC MYA-3509</strain>
    </source>
</reference>
<proteinExistence type="predicted"/>
<dbReference type="EMBL" id="JAOPGA020001475">
    <property type="protein sequence ID" value="KAL0488768.1"/>
    <property type="molecule type" value="Genomic_DNA"/>
</dbReference>
<dbReference type="AlphaFoldDB" id="A0AAW2ZIG7"/>
<organism evidence="1 2">
    <name type="scientific">Acrasis kona</name>
    <dbReference type="NCBI Taxonomy" id="1008807"/>
    <lineage>
        <taxon>Eukaryota</taxon>
        <taxon>Discoba</taxon>
        <taxon>Heterolobosea</taxon>
        <taxon>Tetramitia</taxon>
        <taxon>Eutetramitia</taxon>
        <taxon>Acrasidae</taxon>
        <taxon>Acrasis</taxon>
    </lineage>
</organism>
<dbReference type="Gene3D" id="2.130.10.10">
    <property type="entry name" value="YVTN repeat-like/Quinoprotein amine dehydrogenase"/>
    <property type="match status" value="1"/>
</dbReference>
<evidence type="ECO:0000313" key="2">
    <source>
        <dbReference type="Proteomes" id="UP001431209"/>
    </source>
</evidence>
<keyword evidence="2" id="KW-1185">Reference proteome</keyword>
<name>A0AAW2ZIG7_9EUKA</name>
<accession>A0AAW2ZIG7</accession>